<dbReference type="RefSeq" id="WP_146842937.1">
    <property type="nucleotide sequence ID" value="NZ_BJWG01000008.1"/>
</dbReference>
<proteinExistence type="predicted"/>
<keyword evidence="3" id="KW-1185">Reference proteome</keyword>
<comment type="caution">
    <text evidence="2">The sequence shown here is derived from an EMBL/GenBank/DDBJ whole genome shotgun (WGS) entry which is preliminary data.</text>
</comment>
<feature type="transmembrane region" description="Helical" evidence="1">
    <location>
        <begin position="28"/>
        <end position="49"/>
    </location>
</feature>
<organism evidence="2 3">
    <name type="scientific">Cellulomonas composti</name>
    <dbReference type="NCBI Taxonomy" id="266130"/>
    <lineage>
        <taxon>Bacteria</taxon>
        <taxon>Bacillati</taxon>
        <taxon>Actinomycetota</taxon>
        <taxon>Actinomycetes</taxon>
        <taxon>Micrococcales</taxon>
        <taxon>Cellulomonadaceae</taxon>
        <taxon>Cellulomonas</taxon>
    </lineage>
</organism>
<evidence type="ECO:0000313" key="2">
    <source>
        <dbReference type="EMBL" id="GEL95280.1"/>
    </source>
</evidence>
<keyword evidence="1" id="KW-1133">Transmembrane helix</keyword>
<dbReference type="AlphaFoldDB" id="A0A511JBB9"/>
<dbReference type="OrthoDB" id="4828357at2"/>
<keyword evidence="1" id="KW-0472">Membrane</keyword>
<keyword evidence="1" id="KW-0812">Transmembrane</keyword>
<reference evidence="2 3" key="1">
    <citation type="submission" date="2019-07" db="EMBL/GenBank/DDBJ databases">
        <title>Whole genome shotgun sequence of Cellulomonas composti NBRC 100758.</title>
        <authorList>
            <person name="Hosoyama A."/>
            <person name="Uohara A."/>
            <person name="Ohji S."/>
            <person name="Ichikawa N."/>
        </authorList>
    </citation>
    <scope>NUCLEOTIDE SEQUENCE [LARGE SCALE GENOMIC DNA]</scope>
    <source>
        <strain evidence="2 3">NBRC 100758</strain>
    </source>
</reference>
<evidence type="ECO:0000256" key="1">
    <source>
        <dbReference type="SAM" id="Phobius"/>
    </source>
</evidence>
<dbReference type="Proteomes" id="UP000321720">
    <property type="component" value="Unassembled WGS sequence"/>
</dbReference>
<gene>
    <name evidence="2" type="ORF">CCO02nite_19380</name>
</gene>
<name>A0A511JBB9_9CELL</name>
<dbReference type="EMBL" id="BJWG01000008">
    <property type="protein sequence ID" value="GEL95280.1"/>
    <property type="molecule type" value="Genomic_DNA"/>
</dbReference>
<accession>A0A511JBB9</accession>
<protein>
    <submittedName>
        <fullName evidence="2">Uncharacterized protein</fullName>
    </submittedName>
</protein>
<evidence type="ECO:0000313" key="3">
    <source>
        <dbReference type="Proteomes" id="UP000321720"/>
    </source>
</evidence>
<sequence length="175" mass="17605">MTTFEDLDLVEAFGDFGEAEPAPRRRSAVVAVVAFAVALALIVVGIVWASNAGSDGAAQAAETTSVVPQLAVAQSAADKLDDGDLAELAVLADSTRLLTTTALGTHYAAIGTDGDVCVVTVLPGTLPTQGCAAPTDRLRITVADADGNPALVLAAPGTSPGDGWHEVAPGVWVVD</sequence>